<dbReference type="PANTHER" id="PTHR12630">
    <property type="entry name" value="N-LINKED OLIGOSACCHARIDE PROCESSING"/>
    <property type="match status" value="1"/>
</dbReference>
<proteinExistence type="predicted"/>
<evidence type="ECO:0000256" key="4">
    <source>
        <dbReference type="ARBA" id="ARBA00023157"/>
    </source>
</evidence>
<reference evidence="7" key="1">
    <citation type="submission" date="2021-09" db="EMBL/GenBank/DDBJ databases">
        <authorList>
            <consortium name="AG Swart"/>
            <person name="Singh M."/>
            <person name="Singh A."/>
            <person name="Seah K."/>
            <person name="Emmerich C."/>
        </authorList>
    </citation>
    <scope>NUCLEOTIDE SEQUENCE</scope>
    <source>
        <strain evidence="7">ATCC30299</strain>
    </source>
</reference>
<comment type="caution">
    <text evidence="7">The sequence shown here is derived from an EMBL/GenBank/DDBJ whole genome shotgun (WGS) entry which is preliminary data.</text>
</comment>
<dbReference type="Pfam" id="PF12999">
    <property type="entry name" value="PRKCSH-like"/>
    <property type="match status" value="1"/>
</dbReference>
<sequence length="326" mass="36444">MFWLFITGALGASILGVSPKMQSLYQAEVFSCLDGSLDVPATFINDNFCDCTDGSDEPGTSACKNGQFYCAEDGYSPFTIPSSMVGDSICDCCDGSDEEPGKCPHNCKDKKMKSQENLRQKYTEWQQGLVAKLAVIAQASVNLQTKEYEIKKHKELREAGEKQKKAAWTVVKYLNEHQGCSEGSEEKFESIGNTMDEMVVSATNKIKDLEDELTYDVGKEKEFWNLIGLCTDYKEAKYTYTVCFYKDAVQKEGSSQFLIGRWNGFAEDYQKISFTGGDRCYSGPERSLTLTLECGPTVRLYGLEEPERCVYTAKLVVPGACKLDQY</sequence>
<dbReference type="AlphaFoldDB" id="A0AAU9JA54"/>
<dbReference type="InterPro" id="IPR039794">
    <property type="entry name" value="Gtb1-like"/>
</dbReference>
<organism evidence="7 8">
    <name type="scientific">Blepharisma stoltei</name>
    <dbReference type="NCBI Taxonomy" id="1481888"/>
    <lineage>
        <taxon>Eukaryota</taxon>
        <taxon>Sar</taxon>
        <taxon>Alveolata</taxon>
        <taxon>Ciliophora</taxon>
        <taxon>Postciliodesmatophora</taxon>
        <taxon>Heterotrichea</taxon>
        <taxon>Heterotrichida</taxon>
        <taxon>Blepharismidae</taxon>
        <taxon>Blepharisma</taxon>
    </lineage>
</organism>
<keyword evidence="3" id="KW-0256">Endoplasmic reticulum</keyword>
<dbReference type="InterPro" id="IPR044865">
    <property type="entry name" value="MRH_dom"/>
</dbReference>
<evidence type="ECO:0000313" key="8">
    <source>
        <dbReference type="Proteomes" id="UP001162131"/>
    </source>
</evidence>
<evidence type="ECO:0000313" key="7">
    <source>
        <dbReference type="EMBL" id="CAG9325014.1"/>
    </source>
</evidence>
<dbReference type="Gene3D" id="4.10.400.10">
    <property type="entry name" value="Low-density Lipoprotein Receptor"/>
    <property type="match status" value="1"/>
</dbReference>
<dbReference type="Pfam" id="PF13015">
    <property type="entry name" value="PRKCSH_1"/>
    <property type="match status" value="1"/>
</dbReference>
<evidence type="ECO:0000256" key="5">
    <source>
        <dbReference type="SAM" id="SignalP"/>
    </source>
</evidence>
<accession>A0AAU9JA54</accession>
<dbReference type="EMBL" id="CAJZBQ010000037">
    <property type="protein sequence ID" value="CAG9325014.1"/>
    <property type="molecule type" value="Genomic_DNA"/>
</dbReference>
<dbReference type="Proteomes" id="UP001162131">
    <property type="component" value="Unassembled WGS sequence"/>
</dbReference>
<name>A0AAU9JA54_9CILI</name>
<dbReference type="InterPro" id="IPR036607">
    <property type="entry name" value="PRKCSH"/>
</dbReference>
<evidence type="ECO:0000256" key="2">
    <source>
        <dbReference type="ARBA" id="ARBA00022729"/>
    </source>
</evidence>
<feature type="chain" id="PRO_5043572017" description="Glucosidase 2 subunit beta" evidence="5">
    <location>
        <begin position="17"/>
        <end position="326"/>
    </location>
</feature>
<dbReference type="GO" id="GO:0017177">
    <property type="term" value="C:glucosidase II complex"/>
    <property type="evidence" value="ECO:0007669"/>
    <property type="project" value="TreeGrafter"/>
</dbReference>
<evidence type="ECO:0000256" key="3">
    <source>
        <dbReference type="ARBA" id="ARBA00022824"/>
    </source>
</evidence>
<evidence type="ECO:0000259" key="6">
    <source>
        <dbReference type="PROSITE" id="PS51914"/>
    </source>
</evidence>
<dbReference type="SUPFAM" id="SSF50911">
    <property type="entry name" value="Mannose 6-phosphate receptor domain"/>
    <property type="match status" value="1"/>
</dbReference>
<evidence type="ECO:0000256" key="1">
    <source>
        <dbReference type="ARBA" id="ARBA00022387"/>
    </source>
</evidence>
<keyword evidence="8" id="KW-1185">Reference proteome</keyword>
<feature type="domain" description="MRH" evidence="6">
    <location>
        <begin position="228"/>
        <end position="323"/>
    </location>
</feature>
<dbReference type="PANTHER" id="PTHR12630:SF1">
    <property type="entry name" value="GLUCOSIDASE 2 SUBUNIT BETA"/>
    <property type="match status" value="1"/>
</dbReference>
<feature type="signal peptide" evidence="5">
    <location>
        <begin position="1"/>
        <end position="16"/>
    </location>
</feature>
<dbReference type="InterPro" id="IPR036055">
    <property type="entry name" value="LDL_receptor-like_sf"/>
</dbReference>
<keyword evidence="2 5" id="KW-0732">Signal</keyword>
<dbReference type="PROSITE" id="PS51914">
    <property type="entry name" value="MRH"/>
    <property type="match status" value="1"/>
</dbReference>
<dbReference type="GO" id="GO:0006491">
    <property type="term" value="P:N-glycan processing"/>
    <property type="evidence" value="ECO:0007669"/>
    <property type="project" value="TreeGrafter"/>
</dbReference>
<dbReference type="Gene3D" id="2.70.130.10">
    <property type="entry name" value="Mannose-6-phosphate receptor binding domain"/>
    <property type="match status" value="1"/>
</dbReference>
<dbReference type="InterPro" id="IPR028146">
    <property type="entry name" value="PRKCSH_N"/>
</dbReference>
<dbReference type="InterPro" id="IPR009011">
    <property type="entry name" value="Man6P_isomerase_rcpt-bd_dom_sf"/>
</dbReference>
<keyword evidence="4" id="KW-1015">Disulfide bond</keyword>
<protein>
    <recommendedName>
        <fullName evidence="1">Glucosidase 2 subunit beta</fullName>
    </recommendedName>
</protein>
<gene>
    <name evidence="7" type="ORF">BSTOLATCC_MIC37760</name>
</gene>